<dbReference type="GO" id="GO:0000139">
    <property type="term" value="C:Golgi membrane"/>
    <property type="evidence" value="ECO:0007669"/>
    <property type="project" value="UniProtKB-SubCell"/>
</dbReference>
<keyword evidence="8" id="KW-1133">Transmembrane helix</keyword>
<dbReference type="OMA" id="EPQLAIF"/>
<dbReference type="Proteomes" id="UP000243081">
    <property type="component" value="Unassembled WGS sequence"/>
</dbReference>
<dbReference type="AlphaFoldDB" id="A0A179I839"/>
<dbReference type="InterPro" id="IPR015943">
    <property type="entry name" value="WD40/YVTN_repeat-like_dom_sf"/>
</dbReference>
<protein>
    <recommendedName>
        <fullName evidence="10">Guanine nucleotide-exchange factor SEC12</fullName>
    </recommendedName>
</protein>
<accession>A0A179I839</accession>
<dbReference type="GO" id="GO:0006888">
    <property type="term" value="P:endoplasmic reticulum to Golgi vesicle-mediated transport"/>
    <property type="evidence" value="ECO:0007669"/>
    <property type="project" value="UniProtKB-UniRule"/>
</dbReference>
<dbReference type="PANTHER" id="PTHR23284:SF0">
    <property type="entry name" value="PROLACTIN REGULATORY ELEMENT-BINDING PROTEIN"/>
    <property type="match status" value="1"/>
</dbReference>
<dbReference type="PANTHER" id="PTHR23284">
    <property type="entry name" value="PROLACTIN REGULATORY ELEMENT BINDING PROTEIN"/>
    <property type="match status" value="1"/>
</dbReference>
<evidence type="ECO:0000256" key="5">
    <source>
        <dbReference type="ARBA" id="ARBA00022824"/>
    </source>
</evidence>
<organism evidence="11 12">
    <name type="scientific">Cordyceps confragosa</name>
    <name type="common">Lecanicillium lecanii</name>
    <dbReference type="NCBI Taxonomy" id="2714763"/>
    <lineage>
        <taxon>Eukaryota</taxon>
        <taxon>Fungi</taxon>
        <taxon>Dikarya</taxon>
        <taxon>Ascomycota</taxon>
        <taxon>Pezizomycotina</taxon>
        <taxon>Sordariomycetes</taxon>
        <taxon>Hypocreomycetidae</taxon>
        <taxon>Hypocreales</taxon>
        <taxon>Cordycipitaceae</taxon>
        <taxon>Akanthomyces</taxon>
    </lineage>
</organism>
<keyword evidence="6" id="KW-0931">ER-Golgi transport</keyword>
<evidence type="ECO:0000256" key="9">
    <source>
        <dbReference type="ARBA" id="ARBA00023136"/>
    </source>
</evidence>
<dbReference type="SUPFAM" id="SSF101908">
    <property type="entry name" value="Putative isomerase YbhE"/>
    <property type="match status" value="1"/>
</dbReference>
<evidence type="ECO:0000256" key="2">
    <source>
        <dbReference type="ARBA" id="ARBA00022574"/>
    </source>
</evidence>
<evidence type="ECO:0000256" key="6">
    <source>
        <dbReference type="ARBA" id="ARBA00022892"/>
    </source>
</evidence>
<keyword evidence="9" id="KW-0472">Membrane</keyword>
<evidence type="ECO:0000256" key="8">
    <source>
        <dbReference type="ARBA" id="ARBA00022989"/>
    </source>
</evidence>
<dbReference type="OrthoDB" id="16538at2759"/>
<dbReference type="InterPro" id="IPR045260">
    <property type="entry name" value="Sec12-like"/>
</dbReference>
<dbReference type="GO" id="GO:0015031">
    <property type="term" value="P:protein transport"/>
    <property type="evidence" value="ECO:0007669"/>
    <property type="project" value="UniProtKB-KW"/>
</dbReference>
<dbReference type="GO" id="GO:0005085">
    <property type="term" value="F:guanyl-nucleotide exchange factor activity"/>
    <property type="evidence" value="ECO:0007669"/>
    <property type="project" value="InterPro"/>
</dbReference>
<gene>
    <name evidence="11" type="ORF">LLEC1_04451</name>
</gene>
<dbReference type="GO" id="GO:0003400">
    <property type="term" value="P:regulation of COPII vesicle coating"/>
    <property type="evidence" value="ECO:0007669"/>
    <property type="project" value="UniProtKB-UniRule"/>
</dbReference>
<comment type="subcellular location">
    <subcellularLocation>
        <location evidence="10">Endoplasmic reticulum membrane</location>
        <topology evidence="10">Single-pass type II membrane protein</topology>
    </subcellularLocation>
    <subcellularLocation>
        <location evidence="10">Golgi apparatus membrane</location>
        <topology evidence="10">Single-pass type II membrane protein</topology>
    </subcellularLocation>
</comment>
<comment type="similarity">
    <text evidence="10">Belongs to the WD repeat SEC12 family.</text>
</comment>
<evidence type="ECO:0000256" key="3">
    <source>
        <dbReference type="ARBA" id="ARBA00022692"/>
    </source>
</evidence>
<keyword evidence="5 10" id="KW-0256">Endoplasmic reticulum</keyword>
<dbReference type="Gene3D" id="2.130.10.10">
    <property type="entry name" value="YVTN repeat-like/Quinoprotein amine dehydrogenase"/>
    <property type="match status" value="1"/>
</dbReference>
<sequence length="612" mass="65493">MSQPFPTTYTRSDYPLFAVAFDPEDDSRIVTGGGGGPNRSGVPNKLTVLETSNVDDLRVVGELDLPRDEDSVMSVAFAGRKGKTINVLAGVNSSYEDIGKGKNNHLRSISIRGAGSDTSVKEDFRHPLIVDTNTAVYQRLLRIAGPLGVVASANGKDPQIDLFDVASSKGNALKRRGTIELPREAEDLDIVQLADGNHLLAYCYGYELFLVKIGKEQDEPQLIYSIPADETNRPKFRFARFVGPEFILTVSNFGRNGAVVHGFRLPKIGQEKARLAVSAKLGRKTQATAFALSSLTPPTYSPKGGIESLGDTQFVMAIARGDGSISLMSLTHAASPAINILTKLYPLATLQDVHGNSEITGMALSTFSAPTKKAATETQYLKLVSVTMSKSIALQSIPLKQAVDVTPRNKNAPPRPVRYVTKLDAKEPTTARTAISLFTFVVLLLAMIGQAILEIYGVGYSVLNPKRLLPGFEKPADTPITAPPITAPPIVHHHAAPAGEADGAMFLKDDLLAKIIGEGQVPTEVVVLYTETPAPTSGEAPNAAAADIRAAVHDEEVHGPGKTWEELAEAQQHAWKDHLREAGAWTQHMGESVFKGILFGEIGGAIGQAVAA</sequence>
<keyword evidence="2 10" id="KW-0853">WD repeat</keyword>
<reference evidence="11 12" key="1">
    <citation type="submission" date="2016-03" db="EMBL/GenBank/DDBJ databases">
        <title>Fine-scale spatial genetic structure of a fungal parasite of coffee scale insects.</title>
        <authorList>
            <person name="Jackson D."/>
            <person name="Zemenick K.A."/>
            <person name="Malloure B."/>
            <person name="Quandt C.A."/>
            <person name="James T.Y."/>
        </authorList>
    </citation>
    <scope>NUCLEOTIDE SEQUENCE [LARGE SCALE GENOMIC DNA]</scope>
    <source>
        <strain evidence="11 12">UM487</strain>
    </source>
</reference>
<evidence type="ECO:0000256" key="1">
    <source>
        <dbReference type="ARBA" id="ARBA00022448"/>
    </source>
</evidence>
<evidence type="ECO:0000256" key="4">
    <source>
        <dbReference type="ARBA" id="ARBA00022737"/>
    </source>
</evidence>
<evidence type="ECO:0000313" key="11">
    <source>
        <dbReference type="EMBL" id="OAQ98825.1"/>
    </source>
</evidence>
<evidence type="ECO:0000256" key="7">
    <source>
        <dbReference type="ARBA" id="ARBA00022927"/>
    </source>
</evidence>
<keyword evidence="3" id="KW-0812">Transmembrane</keyword>
<keyword evidence="7 10" id="KW-0653">Protein transport</keyword>
<comment type="function">
    <text evidence="10">Guanine nucleotide-exchange factor (GEF) required for the formation or budding of transport vesicles from the ER.</text>
</comment>
<keyword evidence="1 10" id="KW-0813">Transport</keyword>
<proteinExistence type="inferred from homology"/>
<name>A0A179I839_CORDF</name>
<keyword evidence="12" id="KW-1185">Reference proteome</keyword>
<evidence type="ECO:0000256" key="10">
    <source>
        <dbReference type="RuleBase" id="RU369019"/>
    </source>
</evidence>
<dbReference type="EMBL" id="LUKN01002586">
    <property type="protein sequence ID" value="OAQ98825.1"/>
    <property type="molecule type" value="Genomic_DNA"/>
</dbReference>
<dbReference type="GO" id="GO:0005789">
    <property type="term" value="C:endoplasmic reticulum membrane"/>
    <property type="evidence" value="ECO:0007669"/>
    <property type="project" value="UniProtKB-SubCell"/>
</dbReference>
<comment type="caution">
    <text evidence="11">The sequence shown here is derived from an EMBL/GenBank/DDBJ whole genome shotgun (WGS) entry which is preliminary data.</text>
</comment>
<keyword evidence="4 10" id="KW-0677">Repeat</keyword>
<evidence type="ECO:0000313" key="12">
    <source>
        <dbReference type="Proteomes" id="UP000243081"/>
    </source>
</evidence>